<gene>
    <name evidence="1" type="ORF">PSTT_14068</name>
</gene>
<organism evidence="1 2">
    <name type="scientific">Puccinia striiformis</name>
    <dbReference type="NCBI Taxonomy" id="27350"/>
    <lineage>
        <taxon>Eukaryota</taxon>
        <taxon>Fungi</taxon>
        <taxon>Dikarya</taxon>
        <taxon>Basidiomycota</taxon>
        <taxon>Pucciniomycotina</taxon>
        <taxon>Pucciniomycetes</taxon>
        <taxon>Pucciniales</taxon>
        <taxon>Pucciniaceae</taxon>
        <taxon>Puccinia</taxon>
    </lineage>
</organism>
<sequence length="496" mass="58104">MRKVLLQVLRVKVGISRLRVDQMAPRKKRDLLRLLSTKSGRRSGGVLSEGSSVRPTEMLQACFIRKLGRASDRKWYENLLIFASKRNSRGLIIYNNLPCCPIDILATKDNRMSVADILNDRNYFPNPKDEETVEQYFSGIPQIKFSSGKSGQNLREISRSAQRTNSMQEDFESLEESLRRIGRPDMGFYEYINPIEYFAPSGWDKHHTLYQDVQKLRGIHQIMKRNLHALNRNSPIYTSAKEMDMICNKLVERLVDIFCSTEPAFASKNKLHFLNLQRLIFETIYFFQKHHLVDSDKLGSLLTSRATAEALSRHILRSYDEEAKPKEWLPLNSKSILKQWFNYTCGNMFKEFHQNQINSFTYYFHKCAFQYYHNYPENQKLKKMNNLMKFLERAVFDNASFERSEDNGSEYILPITNQGVHKLTHNFLQIYLNGNPDTELNHVFQAIEFIEDMSPLAFERYKFSGKFKLMSFTNGILEDIENVKGYLKNKFARKIG</sequence>
<dbReference type="VEuPathDB" id="FungiDB:PSTT_14068"/>
<keyword evidence="2" id="KW-1185">Reference proteome</keyword>
<evidence type="ECO:0000313" key="1">
    <source>
        <dbReference type="EMBL" id="POV98992.1"/>
    </source>
</evidence>
<dbReference type="AlphaFoldDB" id="A0A2S4UNV2"/>
<proteinExistence type="predicted"/>
<name>A0A2S4UNV2_9BASI</name>
<accession>A0A2S4UNV2</accession>
<dbReference type="Proteomes" id="UP000239156">
    <property type="component" value="Unassembled WGS sequence"/>
</dbReference>
<evidence type="ECO:0000313" key="2">
    <source>
        <dbReference type="Proteomes" id="UP000239156"/>
    </source>
</evidence>
<dbReference type="VEuPathDB" id="FungiDB:PSHT_15183"/>
<protein>
    <submittedName>
        <fullName evidence="1">Uncharacterized protein</fullName>
    </submittedName>
</protein>
<reference evidence="1" key="1">
    <citation type="submission" date="2017-12" db="EMBL/GenBank/DDBJ databases">
        <title>Gene loss provides genomic basis for host adaptation in cereal stripe rust fungi.</title>
        <authorList>
            <person name="Xia C."/>
        </authorList>
    </citation>
    <scope>NUCLEOTIDE SEQUENCE [LARGE SCALE GENOMIC DNA]</scope>
    <source>
        <strain evidence="1">93-210</strain>
    </source>
</reference>
<dbReference type="VEuPathDB" id="FungiDB:PSHT_15184"/>
<comment type="caution">
    <text evidence="1">The sequence shown here is derived from an EMBL/GenBank/DDBJ whole genome shotgun (WGS) entry which is preliminary data.</text>
</comment>
<dbReference type="EMBL" id="PKSL01000211">
    <property type="protein sequence ID" value="POV98992.1"/>
    <property type="molecule type" value="Genomic_DNA"/>
</dbReference>